<dbReference type="WBParaSite" id="PEQ_0001182801-mRNA-1">
    <property type="protein sequence ID" value="PEQ_0001182801-mRNA-1"/>
    <property type="gene ID" value="PEQ_0001182801"/>
</dbReference>
<dbReference type="Pfam" id="PF16698">
    <property type="entry name" value="ADAM17_MPD"/>
    <property type="match status" value="1"/>
</dbReference>
<dbReference type="AlphaFoldDB" id="A0A914RZR6"/>
<organism evidence="2 3">
    <name type="scientific">Parascaris equorum</name>
    <name type="common">Equine roundworm</name>
    <dbReference type="NCBI Taxonomy" id="6256"/>
    <lineage>
        <taxon>Eukaryota</taxon>
        <taxon>Metazoa</taxon>
        <taxon>Ecdysozoa</taxon>
        <taxon>Nematoda</taxon>
        <taxon>Chromadorea</taxon>
        <taxon>Rhabditida</taxon>
        <taxon>Spirurina</taxon>
        <taxon>Ascaridomorpha</taxon>
        <taxon>Ascaridoidea</taxon>
        <taxon>Ascarididae</taxon>
        <taxon>Parascaris</taxon>
    </lineage>
</organism>
<evidence type="ECO:0000259" key="1">
    <source>
        <dbReference type="Pfam" id="PF16698"/>
    </source>
</evidence>
<feature type="domain" description="ADAM17 membrane-proximal" evidence="1">
    <location>
        <begin position="32"/>
        <end position="92"/>
    </location>
</feature>
<dbReference type="Proteomes" id="UP000887564">
    <property type="component" value="Unplaced"/>
</dbReference>
<dbReference type="Gene3D" id="4.10.70.30">
    <property type="match status" value="1"/>
</dbReference>
<dbReference type="InterPro" id="IPR032029">
    <property type="entry name" value="ADAM17_MPD"/>
</dbReference>
<evidence type="ECO:0000313" key="3">
    <source>
        <dbReference type="WBParaSite" id="PEQ_0001182801-mRNA-1"/>
    </source>
</evidence>
<proteinExistence type="predicted"/>
<accession>A0A914RZR6</accession>
<evidence type="ECO:0000313" key="2">
    <source>
        <dbReference type="Proteomes" id="UP000887564"/>
    </source>
</evidence>
<reference evidence="3" key="1">
    <citation type="submission" date="2022-11" db="UniProtKB">
        <authorList>
            <consortium name="WormBaseParasite"/>
        </authorList>
    </citation>
    <scope>IDENTIFICATION</scope>
</reference>
<sequence>GKSGECPEPSAIDDGRECLEEGECFRGRCLTFCERPAINKKPCICPNGTFAMDIADSCLRCCRSSNGTCEPFARSEKYILRDGTRCIHGHCQNVSSSSSFASHHPHMLEYLEMDHVESHSQSQRNEKRLPLKENIKDKAEISLRIMKFLIHSYLFERGADLIKQ</sequence>
<protein>
    <submittedName>
        <fullName evidence="3">ADAM17 membrane-proximal domain-containing protein</fullName>
    </submittedName>
</protein>
<name>A0A914RZR6_PAREQ</name>
<keyword evidence="2" id="KW-1185">Reference proteome</keyword>